<dbReference type="GO" id="GO:0003723">
    <property type="term" value="F:RNA binding"/>
    <property type="evidence" value="ECO:0007669"/>
    <property type="project" value="InterPro"/>
</dbReference>
<dbReference type="PANTHER" id="PTHR43191">
    <property type="entry name" value="RRNA METHYLTRANSFERASE 3"/>
    <property type="match status" value="1"/>
</dbReference>
<dbReference type="InterPro" id="IPR013123">
    <property type="entry name" value="SpoU_subst-bd"/>
</dbReference>
<dbReference type="InterPro" id="IPR051259">
    <property type="entry name" value="rRNA_Methyltransferase"/>
</dbReference>
<dbReference type="PANTHER" id="PTHR43191:SF2">
    <property type="entry name" value="RRNA METHYLTRANSFERASE 3, MITOCHONDRIAL"/>
    <property type="match status" value="1"/>
</dbReference>
<proteinExistence type="inferred from homology"/>
<dbReference type="SMART" id="SM00967">
    <property type="entry name" value="SpoU_sub_bind"/>
    <property type="match status" value="1"/>
</dbReference>
<dbReference type="AlphaFoldDB" id="A0A0N8PS24"/>
<dbReference type="GO" id="GO:0005737">
    <property type="term" value="C:cytoplasm"/>
    <property type="evidence" value="ECO:0007669"/>
    <property type="project" value="UniProtKB-ARBA"/>
</dbReference>
<dbReference type="SUPFAM" id="SSF55315">
    <property type="entry name" value="L30e-like"/>
    <property type="match status" value="1"/>
</dbReference>
<dbReference type="EMBL" id="LJCR01000875">
    <property type="protein sequence ID" value="KPV51533.1"/>
    <property type="molecule type" value="Genomic_DNA"/>
</dbReference>
<keyword evidence="3 5" id="KW-0808">Transferase</keyword>
<feature type="domain" description="RNA 2-O ribose methyltransferase substrate binding" evidence="4">
    <location>
        <begin position="30"/>
        <end position="106"/>
    </location>
</feature>
<dbReference type="Pfam" id="PF00588">
    <property type="entry name" value="SpoU_methylase"/>
    <property type="match status" value="1"/>
</dbReference>
<feature type="non-terminal residue" evidence="5">
    <location>
        <position position="153"/>
    </location>
</feature>
<comment type="caution">
    <text evidence="5">The sequence shown here is derived from an EMBL/GenBank/DDBJ whole genome shotgun (WGS) entry which is preliminary data.</text>
</comment>
<sequence length="153" mass="16361">MIESLANPHVKHFRSLAADRKDRRRERLFVLEGVRLVADALAHAGPPELALYAPEQPEQTEAGRALLQQLEGQRWAQPATPAVVAADADTVQPQGVVALARWPQVEPGTPGIILVLDAIQDPGNLGTLLRSAEAVGVAELLCLKGAADLFSPK</sequence>
<accession>A0A0N8PS24</accession>
<dbReference type="GO" id="GO:0008173">
    <property type="term" value="F:RNA methyltransferase activity"/>
    <property type="evidence" value="ECO:0007669"/>
    <property type="project" value="InterPro"/>
</dbReference>
<evidence type="ECO:0000313" key="5">
    <source>
        <dbReference type="EMBL" id="KPV51533.1"/>
    </source>
</evidence>
<evidence type="ECO:0000313" key="6">
    <source>
        <dbReference type="Proteomes" id="UP000050509"/>
    </source>
</evidence>
<reference evidence="5 6" key="1">
    <citation type="submission" date="2015-09" db="EMBL/GenBank/DDBJ databases">
        <title>Draft genome sequence of Kouleothrix aurantiaca JCM 19913.</title>
        <authorList>
            <person name="Hemp J."/>
        </authorList>
    </citation>
    <scope>NUCLEOTIDE SEQUENCE [LARGE SCALE GENOMIC DNA]</scope>
    <source>
        <strain evidence="5 6">COM-B</strain>
    </source>
</reference>
<dbReference type="GO" id="GO:0032259">
    <property type="term" value="P:methylation"/>
    <property type="evidence" value="ECO:0007669"/>
    <property type="project" value="UniProtKB-KW"/>
</dbReference>
<keyword evidence="2 5" id="KW-0489">Methyltransferase</keyword>
<protein>
    <submittedName>
        <fullName evidence="5">rRNA methyltransferase</fullName>
    </submittedName>
</protein>
<gene>
    <name evidence="5" type="ORF">SE17_20665</name>
</gene>
<dbReference type="InterPro" id="IPR029064">
    <property type="entry name" value="Ribosomal_eL30-like_sf"/>
</dbReference>
<dbReference type="InterPro" id="IPR029028">
    <property type="entry name" value="Alpha/beta_knot_MTases"/>
</dbReference>
<dbReference type="Gene3D" id="3.30.1330.30">
    <property type="match status" value="1"/>
</dbReference>
<organism evidence="5 6">
    <name type="scientific">Kouleothrix aurantiaca</name>
    <dbReference type="NCBI Taxonomy" id="186479"/>
    <lineage>
        <taxon>Bacteria</taxon>
        <taxon>Bacillati</taxon>
        <taxon>Chloroflexota</taxon>
        <taxon>Chloroflexia</taxon>
        <taxon>Chloroflexales</taxon>
        <taxon>Roseiflexineae</taxon>
        <taxon>Roseiflexaceae</taxon>
        <taxon>Kouleothrix</taxon>
    </lineage>
</organism>
<dbReference type="Proteomes" id="UP000050509">
    <property type="component" value="Unassembled WGS sequence"/>
</dbReference>
<evidence type="ECO:0000259" key="4">
    <source>
        <dbReference type="SMART" id="SM00967"/>
    </source>
</evidence>
<evidence type="ECO:0000256" key="2">
    <source>
        <dbReference type="ARBA" id="ARBA00022603"/>
    </source>
</evidence>
<dbReference type="InterPro" id="IPR053888">
    <property type="entry name" value="MRM3-like_sub_bind"/>
</dbReference>
<dbReference type="GO" id="GO:0006396">
    <property type="term" value="P:RNA processing"/>
    <property type="evidence" value="ECO:0007669"/>
    <property type="project" value="InterPro"/>
</dbReference>
<evidence type="ECO:0000256" key="3">
    <source>
        <dbReference type="ARBA" id="ARBA00022679"/>
    </source>
</evidence>
<dbReference type="InterPro" id="IPR001537">
    <property type="entry name" value="SpoU_MeTrfase"/>
</dbReference>
<dbReference type="SUPFAM" id="SSF75217">
    <property type="entry name" value="alpha/beta knot"/>
    <property type="match status" value="1"/>
</dbReference>
<keyword evidence="6" id="KW-1185">Reference proteome</keyword>
<dbReference type="Pfam" id="PF22435">
    <property type="entry name" value="MRM3-like_sub_bind"/>
    <property type="match status" value="1"/>
</dbReference>
<comment type="similarity">
    <text evidence="1">Belongs to the class IV-like SAM-binding methyltransferase superfamily. RNA methyltransferase TrmH family.</text>
</comment>
<name>A0A0N8PS24_9CHLR</name>
<evidence type="ECO:0000256" key="1">
    <source>
        <dbReference type="ARBA" id="ARBA00007228"/>
    </source>
</evidence>
<dbReference type="Gene3D" id="3.40.1280.10">
    <property type="match status" value="1"/>
</dbReference>
<dbReference type="InterPro" id="IPR029026">
    <property type="entry name" value="tRNA_m1G_MTases_N"/>
</dbReference>